<comment type="similarity">
    <text evidence="3">Belongs to the FAD-dependent oxidoreductase 2 family. FRD/SDH subfamily.</text>
</comment>
<dbReference type="Gene3D" id="1.20.58.100">
    <property type="entry name" value="Fumarate reductase/succinate dehydrogenase flavoprotein-like, C-terminal domain"/>
    <property type="match status" value="1"/>
</dbReference>
<dbReference type="InterPro" id="IPR027477">
    <property type="entry name" value="Succ_DH/fumarate_Rdtase_cat_sf"/>
</dbReference>
<evidence type="ECO:0000256" key="1">
    <source>
        <dbReference type="ARBA" id="ARBA00001974"/>
    </source>
</evidence>
<feature type="coiled-coil region" evidence="12">
    <location>
        <begin position="446"/>
        <end position="480"/>
    </location>
</feature>
<evidence type="ECO:0000256" key="6">
    <source>
        <dbReference type="ARBA" id="ARBA00022630"/>
    </source>
</evidence>
<comment type="cofactor">
    <cofactor evidence="1">
        <name>FAD</name>
        <dbReference type="ChEBI" id="CHEBI:57692"/>
    </cofactor>
</comment>
<dbReference type="InterPro" id="IPR014006">
    <property type="entry name" value="Succ_Dhase_FrdA_Gneg"/>
</dbReference>
<dbReference type="Gene3D" id="3.50.50.60">
    <property type="entry name" value="FAD/NAD(P)-binding domain"/>
    <property type="match status" value="1"/>
</dbReference>
<dbReference type="PROSITE" id="PS00504">
    <property type="entry name" value="FRD_SDH_FAD_BINDING"/>
    <property type="match status" value="1"/>
</dbReference>
<dbReference type="PANTHER" id="PTHR11632:SF51">
    <property type="entry name" value="SUCCINATE DEHYDROGENASE [UBIQUINONE] FLAVOPROTEIN SUBUNIT, MITOCHONDRIAL"/>
    <property type="match status" value="1"/>
</dbReference>
<keyword evidence="16" id="KW-1185">Reference proteome</keyword>
<dbReference type="InterPro" id="IPR036188">
    <property type="entry name" value="FAD/NAD-bd_sf"/>
</dbReference>
<evidence type="ECO:0000256" key="9">
    <source>
        <dbReference type="ARBA" id="ARBA00023002"/>
    </source>
</evidence>
<dbReference type="GO" id="GO:0005886">
    <property type="term" value="C:plasma membrane"/>
    <property type="evidence" value="ECO:0007669"/>
    <property type="project" value="TreeGrafter"/>
</dbReference>
<dbReference type="Pfam" id="PF00890">
    <property type="entry name" value="FAD_binding_2"/>
    <property type="match status" value="1"/>
</dbReference>
<evidence type="ECO:0000256" key="5">
    <source>
        <dbReference type="ARBA" id="ARBA00022448"/>
    </source>
</evidence>
<dbReference type="GO" id="GO:0050660">
    <property type="term" value="F:flavin adenine dinucleotide binding"/>
    <property type="evidence" value="ECO:0007669"/>
    <property type="project" value="InterPro"/>
</dbReference>
<dbReference type="Gene3D" id="4.10.80.40">
    <property type="entry name" value="succinate dehydrogenase protein domain"/>
    <property type="match status" value="1"/>
</dbReference>
<evidence type="ECO:0000256" key="11">
    <source>
        <dbReference type="PIRSR" id="PIRSR000171-1"/>
    </source>
</evidence>
<dbReference type="InterPro" id="IPR030664">
    <property type="entry name" value="SdhA/FrdA/AprA"/>
</dbReference>
<feature type="active site" description="Proton acceptor" evidence="11">
    <location>
        <position position="272"/>
    </location>
</feature>
<reference evidence="15 16" key="1">
    <citation type="submission" date="2014-09" db="EMBL/GenBank/DDBJ databases">
        <title>Draft genome sequence of an obligately methylotrophic methanogen, Methanococcoides methylutens, isolated from marine sediment.</title>
        <authorList>
            <person name="Guan Y."/>
            <person name="Ngugi D.K."/>
            <person name="Blom J."/>
            <person name="Ali S."/>
            <person name="Ferry J.G."/>
            <person name="Stingl U."/>
        </authorList>
    </citation>
    <scope>NUCLEOTIDE SEQUENCE [LARGE SCALE GENOMIC DNA]</scope>
    <source>
        <strain evidence="15 16">DSM 2657</strain>
    </source>
</reference>
<evidence type="ECO:0000313" key="15">
    <source>
        <dbReference type="EMBL" id="KGK98764.1"/>
    </source>
</evidence>
<dbReference type="Pfam" id="PF02910">
    <property type="entry name" value="Succ_DH_flav_C"/>
    <property type="match status" value="1"/>
</dbReference>
<keyword evidence="9" id="KW-0560">Oxidoreductase</keyword>
<dbReference type="EMBL" id="JRHO01000010">
    <property type="protein sequence ID" value="KGK98764.1"/>
    <property type="molecule type" value="Genomic_DNA"/>
</dbReference>
<proteinExistence type="inferred from homology"/>
<dbReference type="PIRSF" id="PIRSF000171">
    <property type="entry name" value="SDHA_APRA_LASPO"/>
    <property type="match status" value="1"/>
</dbReference>
<dbReference type="SUPFAM" id="SSF46977">
    <property type="entry name" value="Succinate dehydrogenase/fumarate reductase flavoprotein C-terminal domain"/>
    <property type="match status" value="1"/>
</dbReference>
<dbReference type="InterPro" id="IPR015939">
    <property type="entry name" value="Fum_Rdtase/Succ_DH_flav-like_C"/>
</dbReference>
<evidence type="ECO:0000256" key="4">
    <source>
        <dbReference type="ARBA" id="ARBA00012792"/>
    </source>
</evidence>
<evidence type="ECO:0000259" key="13">
    <source>
        <dbReference type="Pfam" id="PF00890"/>
    </source>
</evidence>
<keyword evidence="8" id="KW-0249">Electron transport</keyword>
<dbReference type="AlphaFoldDB" id="A0A099T1H6"/>
<evidence type="ECO:0000256" key="2">
    <source>
        <dbReference type="ARBA" id="ARBA00004170"/>
    </source>
</evidence>
<comment type="subcellular location">
    <subcellularLocation>
        <location evidence="2">Membrane</location>
        <topology evidence="2">Peripheral membrane protein</topology>
    </subcellularLocation>
</comment>
<evidence type="ECO:0000256" key="7">
    <source>
        <dbReference type="ARBA" id="ARBA00022827"/>
    </source>
</evidence>
<keyword evidence="7" id="KW-0274">FAD</keyword>
<name>A0A099T1H6_METMT</name>
<keyword evidence="5" id="KW-0813">Transport</keyword>
<dbReference type="FunFam" id="4.10.80.40:FF:000003">
    <property type="entry name" value="Fumarate reductase flavoprotein subunit"/>
    <property type="match status" value="1"/>
</dbReference>
<gene>
    <name evidence="15" type="ORF">LI82_05550</name>
</gene>
<dbReference type="GO" id="GO:0009055">
    <property type="term" value="F:electron transfer activity"/>
    <property type="evidence" value="ECO:0007669"/>
    <property type="project" value="TreeGrafter"/>
</dbReference>
<evidence type="ECO:0000256" key="12">
    <source>
        <dbReference type="SAM" id="Coils"/>
    </source>
</evidence>
<dbReference type="GO" id="GO:0022900">
    <property type="term" value="P:electron transport chain"/>
    <property type="evidence" value="ECO:0007669"/>
    <property type="project" value="InterPro"/>
</dbReference>
<evidence type="ECO:0000313" key="16">
    <source>
        <dbReference type="Proteomes" id="UP000029859"/>
    </source>
</evidence>
<keyword evidence="10" id="KW-0472">Membrane</keyword>
<dbReference type="NCBIfam" id="TIGR01812">
    <property type="entry name" value="sdhA_frdA_Gneg"/>
    <property type="match status" value="1"/>
</dbReference>
<dbReference type="OrthoDB" id="23539at2157"/>
<dbReference type="InterPro" id="IPR003953">
    <property type="entry name" value="FAD-dep_OxRdtase_2_FAD-bd"/>
</dbReference>
<dbReference type="GO" id="GO:0008177">
    <property type="term" value="F:succinate dehydrogenase (quinone) activity"/>
    <property type="evidence" value="ECO:0007669"/>
    <property type="project" value="UniProtKB-EC"/>
</dbReference>
<comment type="caution">
    <text evidence="15">The sequence shown here is derived from an EMBL/GenBank/DDBJ whole genome shotgun (WGS) entry which is preliminary data.</text>
</comment>
<dbReference type="InterPro" id="IPR037099">
    <property type="entry name" value="Fum_R/Succ_DH_flav-like_C_sf"/>
</dbReference>
<feature type="domain" description="FAD-dependent oxidoreductase 2 FAD-binding" evidence="13">
    <location>
        <begin position="5"/>
        <end position="378"/>
    </location>
</feature>
<accession>A0A099T1H6</accession>
<evidence type="ECO:0000259" key="14">
    <source>
        <dbReference type="Pfam" id="PF02910"/>
    </source>
</evidence>
<dbReference type="Proteomes" id="UP000029859">
    <property type="component" value="Unassembled WGS sequence"/>
</dbReference>
<dbReference type="RefSeq" id="WP_048193922.1">
    <property type="nucleotide sequence ID" value="NZ_CAAGSM010000003.1"/>
</dbReference>
<evidence type="ECO:0000256" key="8">
    <source>
        <dbReference type="ARBA" id="ARBA00022982"/>
    </source>
</evidence>
<dbReference type="InterPro" id="IPR003952">
    <property type="entry name" value="FRD_SDH_FAD_BS"/>
</dbReference>
<organism evidence="15 16">
    <name type="scientific">Methanococcoides methylutens</name>
    <dbReference type="NCBI Taxonomy" id="2226"/>
    <lineage>
        <taxon>Archaea</taxon>
        <taxon>Methanobacteriati</taxon>
        <taxon>Methanobacteriota</taxon>
        <taxon>Stenosarchaea group</taxon>
        <taxon>Methanomicrobia</taxon>
        <taxon>Methanosarcinales</taxon>
        <taxon>Methanosarcinaceae</taxon>
        <taxon>Methanococcoides</taxon>
    </lineage>
</organism>
<keyword evidence="12" id="KW-0175">Coiled coil</keyword>
<evidence type="ECO:0000256" key="10">
    <source>
        <dbReference type="ARBA" id="ARBA00023136"/>
    </source>
</evidence>
<protein>
    <recommendedName>
        <fullName evidence="4">succinate dehydrogenase</fullName>
        <ecNumber evidence="4">1.3.5.1</ecNumber>
    </recommendedName>
</protein>
<dbReference type="EC" id="1.3.5.1" evidence="4"/>
<feature type="domain" description="Fumarate reductase/succinate dehydrogenase flavoprotein-like C-terminal" evidence="14">
    <location>
        <begin position="434"/>
        <end position="558"/>
    </location>
</feature>
<dbReference type="Gene3D" id="3.90.700.10">
    <property type="entry name" value="Succinate dehydrogenase/fumarate reductase flavoprotein, catalytic domain"/>
    <property type="match status" value="1"/>
</dbReference>
<dbReference type="GO" id="GO:0009061">
    <property type="term" value="P:anaerobic respiration"/>
    <property type="evidence" value="ECO:0007669"/>
    <property type="project" value="TreeGrafter"/>
</dbReference>
<evidence type="ECO:0000256" key="3">
    <source>
        <dbReference type="ARBA" id="ARBA00008040"/>
    </source>
</evidence>
<dbReference type="SUPFAM" id="SSF56425">
    <property type="entry name" value="Succinate dehydrogenase/fumarate reductase flavoprotein, catalytic domain"/>
    <property type="match status" value="1"/>
</dbReference>
<sequence length="558" mass="61527">MITHDVIMIGGGLSGLRCAIELHEKGVDVAIISKVPPIRSHSGAAQGGINASLGSNDSWESHAFDTVKGSDYLADQDTVEILCKEAPDRVLEMEHWGTNFSRKDDGTIAQRPFGGAGFPRTCYAGDRTGHNLLHTLHERILRAGIKVYREWLVTKVVIEDDRCLGFVAMNMLNSKLEVFKTKATVLATGGYGRIYAKSTNAIINKGFGISLAYRAGVPLQDMEFVQFHPTTLWGTNILITEGARGEGGYLYNKDHERFMKGYAASSMELAPRDIVARSIQQEIDEGRGFPGGYVHLDITHLGKDLIEERLAGIRQICIDFIGIDPVEEPIPVQPGQHYSMGGITSNKDGATPAKGLYAVGECACISVHGANRLGGNSLLDTVVFGRRAGVHAADYIASLEEATDAPLTKALDSERTAISQMMGKDGESYSSISQELKQTMQENVGVFREHDKLEQAVRDIKDLEERAKSLKVRTEAKEFNLELLNAIELKGMLDLAHVIALGALVREESRGAHYRTDFLERDDKNWLKHTLAYPAPEGPRLEYKDVSITIFQPQRRIY</sequence>
<keyword evidence="6" id="KW-0285">Flavoprotein</keyword>
<dbReference type="PANTHER" id="PTHR11632">
    <property type="entry name" value="SUCCINATE DEHYDROGENASE 2 FLAVOPROTEIN SUBUNIT"/>
    <property type="match status" value="1"/>
</dbReference>
<dbReference type="FunFam" id="3.90.700.10:FF:000001">
    <property type="entry name" value="Mitochondrial succinate dehydrogenase flavoprotein subunit"/>
    <property type="match status" value="1"/>
</dbReference>
<dbReference type="SUPFAM" id="SSF51905">
    <property type="entry name" value="FAD/NAD(P)-binding domain"/>
    <property type="match status" value="1"/>
</dbReference>